<dbReference type="Gene3D" id="3.30.1330.60">
    <property type="entry name" value="OmpA-like domain"/>
    <property type="match status" value="1"/>
</dbReference>
<dbReference type="InterPro" id="IPR006665">
    <property type="entry name" value="OmpA-like"/>
</dbReference>
<evidence type="ECO:0000256" key="4">
    <source>
        <dbReference type="PROSITE-ProRule" id="PRU00473"/>
    </source>
</evidence>
<name>A0A1M6M6A2_9FLAO</name>
<proteinExistence type="predicted"/>
<dbReference type="EMBL" id="FQYX01000037">
    <property type="protein sequence ID" value="SHJ78967.1"/>
    <property type="molecule type" value="Genomic_DNA"/>
</dbReference>
<dbReference type="PANTHER" id="PTHR30329:SF21">
    <property type="entry name" value="LIPOPROTEIN YIAD-RELATED"/>
    <property type="match status" value="1"/>
</dbReference>
<evidence type="ECO:0000313" key="6">
    <source>
        <dbReference type="EMBL" id="SHJ78967.1"/>
    </source>
</evidence>
<dbReference type="Gene3D" id="1.25.40.10">
    <property type="entry name" value="Tetratricopeptide repeat domain"/>
    <property type="match status" value="1"/>
</dbReference>
<evidence type="ECO:0000256" key="3">
    <source>
        <dbReference type="ARBA" id="ARBA00023237"/>
    </source>
</evidence>
<dbReference type="Pfam" id="PF00691">
    <property type="entry name" value="OmpA"/>
    <property type="match status" value="1"/>
</dbReference>
<keyword evidence="6" id="KW-0121">Carboxypeptidase</keyword>
<keyword evidence="3" id="KW-0998">Cell outer membrane</keyword>
<reference evidence="6 7" key="1">
    <citation type="submission" date="2016-11" db="EMBL/GenBank/DDBJ databases">
        <authorList>
            <person name="Jaros S."/>
            <person name="Januszkiewicz K."/>
            <person name="Wedrychowicz H."/>
        </authorList>
    </citation>
    <scope>NUCLEOTIDE SEQUENCE [LARGE SCALE GENOMIC DNA]</scope>
    <source>
        <strain evidence="6 7">CGMCC 1.8863</strain>
    </source>
</reference>
<dbReference type="InterPro" id="IPR006664">
    <property type="entry name" value="OMP_bac"/>
</dbReference>
<dbReference type="RefSeq" id="WP_072765792.1">
    <property type="nucleotide sequence ID" value="NZ_FQYX01000037.1"/>
</dbReference>
<feature type="domain" description="OmpA-like" evidence="5">
    <location>
        <begin position="518"/>
        <end position="640"/>
    </location>
</feature>
<dbReference type="Proteomes" id="UP000184231">
    <property type="component" value="Unassembled WGS sequence"/>
</dbReference>
<evidence type="ECO:0000259" key="5">
    <source>
        <dbReference type="PROSITE" id="PS51123"/>
    </source>
</evidence>
<accession>A0A1M6M6A2</accession>
<dbReference type="STRING" id="558155.SAMN04487911_13728"/>
<dbReference type="PROSITE" id="PS51123">
    <property type="entry name" value="OMPA_2"/>
    <property type="match status" value="1"/>
</dbReference>
<dbReference type="CDD" id="cd07185">
    <property type="entry name" value="OmpA_C-like"/>
    <property type="match status" value="1"/>
</dbReference>
<gene>
    <name evidence="6" type="ORF">SAMN04487911_13728</name>
</gene>
<dbReference type="GO" id="GO:0004180">
    <property type="term" value="F:carboxypeptidase activity"/>
    <property type="evidence" value="ECO:0007669"/>
    <property type="project" value="UniProtKB-KW"/>
</dbReference>
<keyword evidence="2 4" id="KW-0472">Membrane</keyword>
<dbReference type="SUPFAM" id="SSF48452">
    <property type="entry name" value="TPR-like"/>
    <property type="match status" value="1"/>
</dbReference>
<dbReference type="InterPro" id="IPR050330">
    <property type="entry name" value="Bact_OuterMem_StrucFunc"/>
</dbReference>
<dbReference type="PANTHER" id="PTHR30329">
    <property type="entry name" value="STATOR ELEMENT OF FLAGELLAR MOTOR COMPLEX"/>
    <property type="match status" value="1"/>
</dbReference>
<dbReference type="InterPro" id="IPR036737">
    <property type="entry name" value="OmpA-like_sf"/>
</dbReference>
<dbReference type="GO" id="GO:0009279">
    <property type="term" value="C:cell outer membrane"/>
    <property type="evidence" value="ECO:0007669"/>
    <property type="project" value="UniProtKB-SubCell"/>
</dbReference>
<dbReference type="OrthoDB" id="9809364at2"/>
<dbReference type="PRINTS" id="PR01021">
    <property type="entry name" value="OMPADOMAIN"/>
</dbReference>
<keyword evidence="6" id="KW-0378">Hydrolase</keyword>
<dbReference type="SUPFAM" id="SSF49478">
    <property type="entry name" value="Cna protein B-type domain"/>
    <property type="match status" value="1"/>
</dbReference>
<keyword evidence="7" id="KW-1185">Reference proteome</keyword>
<dbReference type="AlphaFoldDB" id="A0A1M6M6A2"/>
<dbReference type="SUPFAM" id="SSF103088">
    <property type="entry name" value="OmpA-like"/>
    <property type="match status" value="1"/>
</dbReference>
<dbReference type="InterPro" id="IPR011990">
    <property type="entry name" value="TPR-like_helical_dom_sf"/>
</dbReference>
<protein>
    <submittedName>
        <fullName evidence="6">Carboxypeptidase regulatory-like domain-containing protein</fullName>
    </submittedName>
</protein>
<sequence>MRIQYIALIFTMLTSIAFSQVKQSKGDVLFFEYSYNEAIKEYQKELREGALSNKQYLNLADAYFKTSDYKKSAEIYVNMFQKDTSMSKYHFNRMLQSLSYTSDLEGVKKYFEAKKPALSGELLENTGFNESLITSDTKDVSDYKIFNVSSNSAQADFSPTFYKDKILFSSDRPQKGKNIYEPSGEAYLDIYEAALNSQGDIVTPEAFKGIAESKFHQATPYYSKELDYIFYILSNSEDDYLQFSEKGKNALSIGMGNGRGSFKYVLRDLNTSFYYPFFEAKTGRLFFAANFEDSLGGTDIYYVYTNDGLIMSGPINLGPRINTPGNEIAPYIFENTLYFSSDIFYGLGGMDIYKSNLQEDNSFSLPINLGEGINSPKDDFGFIIKRSDNNGLIGYFSSNREGGKGNDDIYGFKVQENLGLKTLALKGMVVNLASNRGIANAQLRLLNKQGNVIKELTTDSEGRYRVEVPFEDTVTIEATKDRHSIFSVTYEAPELEEIQKRSLNMGIKFLDDLVEQKEGQPVIKLNKFYFTKGDSYITPEIAQELDKVVDVISRFPHLRLRIESHTDSRGGDSANLTLSQKRSNAINKYLIQNGVSQTNIIEVVGYGEERLTNNCKNGVFCLDILHNKNERSLIVVLNYQD</sequence>
<evidence type="ECO:0000256" key="2">
    <source>
        <dbReference type="ARBA" id="ARBA00023136"/>
    </source>
</evidence>
<evidence type="ECO:0000256" key="1">
    <source>
        <dbReference type="ARBA" id="ARBA00004442"/>
    </source>
</evidence>
<organism evidence="6 7">
    <name type="scientific">Arenibacter nanhaiticus</name>
    <dbReference type="NCBI Taxonomy" id="558155"/>
    <lineage>
        <taxon>Bacteria</taxon>
        <taxon>Pseudomonadati</taxon>
        <taxon>Bacteroidota</taxon>
        <taxon>Flavobacteriia</taxon>
        <taxon>Flavobacteriales</taxon>
        <taxon>Flavobacteriaceae</taxon>
        <taxon>Arenibacter</taxon>
    </lineage>
</organism>
<comment type="subcellular location">
    <subcellularLocation>
        <location evidence="1">Cell outer membrane</location>
    </subcellularLocation>
</comment>
<keyword evidence="6" id="KW-0645">Protease</keyword>
<evidence type="ECO:0000313" key="7">
    <source>
        <dbReference type="Proteomes" id="UP000184231"/>
    </source>
</evidence>